<dbReference type="Pfam" id="PF13360">
    <property type="entry name" value="PQQ_2"/>
    <property type="match status" value="2"/>
</dbReference>
<protein>
    <submittedName>
        <fullName evidence="2">PQQ enzyme repeat family protein</fullName>
    </submittedName>
</protein>
<reference evidence="2 3" key="1">
    <citation type="submission" date="2015-09" db="EMBL/GenBank/DDBJ databases">
        <title>Complete genome sequence of Defluviimonas alba cai42t isolated from an oilfield in Xinjiang.</title>
        <authorList>
            <person name="Geng S."/>
            <person name="Pan X."/>
            <person name="Wu X."/>
        </authorList>
    </citation>
    <scope>NUCLEOTIDE SEQUENCE [LARGE SCALE GENOMIC DNA]</scope>
    <source>
        <strain evidence="3">cai42</strain>
    </source>
</reference>
<dbReference type="InterPro" id="IPR015943">
    <property type="entry name" value="WD40/YVTN_repeat-like_dom_sf"/>
</dbReference>
<proteinExistence type="predicted"/>
<dbReference type="InterPro" id="IPR018391">
    <property type="entry name" value="PQQ_b-propeller_rpt"/>
</dbReference>
<organism evidence="2 3">
    <name type="scientific">Frigidibacter mobilis</name>
    <dbReference type="NCBI Taxonomy" id="1335048"/>
    <lineage>
        <taxon>Bacteria</taxon>
        <taxon>Pseudomonadati</taxon>
        <taxon>Pseudomonadota</taxon>
        <taxon>Alphaproteobacteria</taxon>
        <taxon>Rhodobacterales</taxon>
        <taxon>Paracoccaceae</taxon>
        <taxon>Frigidibacter</taxon>
    </lineage>
</organism>
<dbReference type="RefSeq" id="WP_236938102.1">
    <property type="nucleotide sequence ID" value="NZ_CP012661.1"/>
</dbReference>
<keyword evidence="3" id="KW-1185">Reference proteome</keyword>
<evidence type="ECO:0000259" key="1">
    <source>
        <dbReference type="Pfam" id="PF13360"/>
    </source>
</evidence>
<dbReference type="InterPro" id="IPR002372">
    <property type="entry name" value="PQQ_rpt_dom"/>
</dbReference>
<dbReference type="EMBL" id="CP012661">
    <property type="protein sequence ID" value="AMY69556.1"/>
    <property type="molecule type" value="Genomic_DNA"/>
</dbReference>
<dbReference type="PANTHER" id="PTHR34512:SF30">
    <property type="entry name" value="OUTER MEMBRANE PROTEIN ASSEMBLY FACTOR BAMB"/>
    <property type="match status" value="1"/>
</dbReference>
<sequence>MTLSIAGLSRGMAALLVLATLAGCEKEVQLAGVRLDPQDALSGVASEPQRAPATALALPAPVMNAEWSQRGGAATHRLGHVALSAAPVRIWSANVGRGDGKRARITADPVVAGGRIFTVDANAQVSATSPSGAVLWSASVIPPGARGANVLGGGLAYGEGKLFVTTEYGELVALDPASGAVVWRQDFDSAVGGAPAVADGMVYVSTRSSTGWAVRAADGRVQWKTQGNPSPSSMAGVSAPAVEGDTVVFPFPSGELVAVNRADGARKWSVPVAGRRLGMGYADVMGLTGDPVMAGGTVYAGSSAGRLAAVDVAAGRARWTAKEGAASPVVPVGGSIFLVTDASRLMRVDAATGLEIWAVELPYYVPTRKDKRRRNIHVHYGPVLAGGRLVLASTDGVLRSYDPATGALVAQTEIPGGAAAAPAVAGGILYVIGKSGQLHAFR</sequence>
<gene>
    <name evidence="2" type="ORF">AKL17_2310</name>
</gene>
<dbReference type="KEGG" id="daa:AKL17_2310"/>
<dbReference type="SMART" id="SM00564">
    <property type="entry name" value="PQQ"/>
    <property type="match status" value="7"/>
</dbReference>
<dbReference type="Gene3D" id="2.130.10.10">
    <property type="entry name" value="YVTN repeat-like/Quinoprotein amine dehydrogenase"/>
    <property type="match status" value="1"/>
</dbReference>
<evidence type="ECO:0000313" key="3">
    <source>
        <dbReference type="Proteomes" id="UP000076128"/>
    </source>
</evidence>
<dbReference type="InterPro" id="IPR011047">
    <property type="entry name" value="Quinoprotein_ADH-like_sf"/>
</dbReference>
<dbReference type="STRING" id="1335048.AKL17_2310"/>
<dbReference type="Proteomes" id="UP000076128">
    <property type="component" value="Chromosome"/>
</dbReference>
<dbReference type="SUPFAM" id="SSF50998">
    <property type="entry name" value="Quinoprotein alcohol dehydrogenase-like"/>
    <property type="match status" value="2"/>
</dbReference>
<feature type="domain" description="Pyrrolo-quinoline quinone repeat" evidence="1">
    <location>
        <begin position="381"/>
        <end position="441"/>
    </location>
</feature>
<name>A0A159Z392_9RHOB</name>
<dbReference type="PANTHER" id="PTHR34512">
    <property type="entry name" value="CELL SURFACE PROTEIN"/>
    <property type="match status" value="1"/>
</dbReference>
<accession>A0A159Z392</accession>
<feature type="domain" description="Pyrrolo-quinoline quinone repeat" evidence="1">
    <location>
        <begin position="122"/>
        <end position="358"/>
    </location>
</feature>
<dbReference type="AlphaFoldDB" id="A0A159Z392"/>
<evidence type="ECO:0000313" key="2">
    <source>
        <dbReference type="EMBL" id="AMY69556.1"/>
    </source>
</evidence>
<dbReference type="PATRIC" id="fig|1335048.3.peg.2407"/>